<evidence type="ECO:0000256" key="20">
    <source>
        <dbReference type="ARBA" id="ARBA00022918"/>
    </source>
</evidence>
<dbReference type="Pfam" id="PF00415">
    <property type="entry name" value="RCC1"/>
    <property type="match status" value="1"/>
</dbReference>
<dbReference type="SUPFAM" id="SSF81296">
    <property type="entry name" value="E set domains"/>
    <property type="match status" value="1"/>
</dbReference>
<dbReference type="InterPro" id="IPR038648">
    <property type="entry name" value="PHR_sf"/>
</dbReference>
<evidence type="ECO:0000256" key="12">
    <source>
        <dbReference type="ARBA" id="ARBA00022722"/>
    </source>
</evidence>
<dbReference type="FunFam" id="2.60.120.260:FF:000011">
    <property type="entry name" value="E3 ubiquitin-protein ligase MYCBP2 isoform X1"/>
    <property type="match status" value="1"/>
</dbReference>
<feature type="compositionally biased region" description="Basic residues" evidence="31">
    <location>
        <begin position="3711"/>
        <end position="3724"/>
    </location>
</feature>
<dbReference type="InterPro" id="IPR017868">
    <property type="entry name" value="Filamin/ABP280_repeat-like"/>
</dbReference>
<keyword evidence="25" id="KW-0966">Cell projection</keyword>
<dbReference type="GO" id="GO:0030424">
    <property type="term" value="C:axon"/>
    <property type="evidence" value="ECO:0007669"/>
    <property type="project" value="UniProtKB-SubCell"/>
</dbReference>
<feature type="compositionally biased region" description="Low complexity" evidence="31">
    <location>
        <begin position="3554"/>
        <end position="3569"/>
    </location>
</feature>
<dbReference type="Gene3D" id="2.60.120.260">
    <property type="entry name" value="Galactose-binding domain-like"/>
    <property type="match status" value="1"/>
</dbReference>
<dbReference type="Proteomes" id="UP001239994">
    <property type="component" value="Unassembled WGS sequence"/>
</dbReference>
<evidence type="ECO:0000259" key="32">
    <source>
        <dbReference type="PROSITE" id="PS50089"/>
    </source>
</evidence>
<dbReference type="GO" id="GO:0016787">
    <property type="term" value="F:hydrolase activity"/>
    <property type="evidence" value="ECO:0007669"/>
    <property type="project" value="UniProtKB-KW"/>
</dbReference>
<comment type="caution">
    <text evidence="34">The sequence shown here is derived from an EMBL/GenBank/DDBJ whole genome shotgun (WGS) entry which is preliminary data.</text>
</comment>
<evidence type="ECO:0000256" key="1">
    <source>
        <dbReference type="ARBA" id="ARBA00000333"/>
    </source>
</evidence>
<dbReference type="InterPro" id="IPR036397">
    <property type="entry name" value="RNaseH_sf"/>
</dbReference>
<keyword evidence="16 29" id="KW-0863">Zinc-finger</keyword>
<accession>A0AAD8YYR8</accession>
<keyword evidence="22" id="KW-1015">Disulfide bond</keyword>
<feature type="compositionally biased region" description="Polar residues" evidence="31">
    <location>
        <begin position="3636"/>
        <end position="3645"/>
    </location>
</feature>
<feature type="compositionally biased region" description="Basic and acidic residues" evidence="31">
    <location>
        <begin position="3586"/>
        <end position="3597"/>
    </location>
</feature>
<dbReference type="GO" id="GO:0004519">
    <property type="term" value="F:endonuclease activity"/>
    <property type="evidence" value="ECO:0007669"/>
    <property type="project" value="UniProtKB-KW"/>
</dbReference>
<evidence type="ECO:0000256" key="23">
    <source>
        <dbReference type="ARBA" id="ARBA00023212"/>
    </source>
</evidence>
<evidence type="ECO:0000256" key="19">
    <source>
        <dbReference type="ARBA" id="ARBA00022833"/>
    </source>
</evidence>
<protein>
    <recommendedName>
        <fullName evidence="26">E3 ubiquitin-protein ligase MYCBP2</fullName>
        <ecNumber evidence="7">2.3.2.33</ecNumber>
    </recommendedName>
    <alternativeName>
        <fullName evidence="27">Myc-binding protein 2</fullName>
    </alternativeName>
</protein>
<dbReference type="SUPFAM" id="SSF57850">
    <property type="entry name" value="RING/U-box"/>
    <property type="match status" value="1"/>
</dbReference>
<keyword evidence="9" id="KW-0344">Guanine-nucleotide releasing factor</keyword>
<dbReference type="GO" id="GO:0005886">
    <property type="term" value="C:plasma membrane"/>
    <property type="evidence" value="ECO:0007669"/>
    <property type="project" value="TreeGrafter"/>
</dbReference>
<evidence type="ECO:0000256" key="25">
    <source>
        <dbReference type="ARBA" id="ARBA00023273"/>
    </source>
</evidence>
<dbReference type="GO" id="GO:0061630">
    <property type="term" value="F:ubiquitin protein ligase activity"/>
    <property type="evidence" value="ECO:0007669"/>
    <property type="project" value="UniProtKB-EC"/>
</dbReference>
<feature type="repeat" description="Filamin" evidence="28">
    <location>
        <begin position="2486"/>
        <end position="2579"/>
    </location>
</feature>
<dbReference type="SMART" id="SM01337">
    <property type="entry name" value="APC10"/>
    <property type="match status" value="1"/>
</dbReference>
<keyword evidence="20" id="KW-0695">RNA-directed DNA polymerase</keyword>
<evidence type="ECO:0000256" key="17">
    <source>
        <dbReference type="ARBA" id="ARBA00022786"/>
    </source>
</evidence>
<dbReference type="Gene3D" id="2.60.120.820">
    <property type="entry name" value="PHR domain"/>
    <property type="match status" value="2"/>
</dbReference>
<dbReference type="GO" id="GO:0005634">
    <property type="term" value="C:nucleus"/>
    <property type="evidence" value="ECO:0007669"/>
    <property type="project" value="UniProtKB-SubCell"/>
</dbReference>
<dbReference type="Gene3D" id="3.30.420.10">
    <property type="entry name" value="Ribonuclease H-like superfamily/Ribonuclease H"/>
    <property type="match status" value="1"/>
</dbReference>
<evidence type="ECO:0000256" key="30">
    <source>
        <dbReference type="PROSITE-ProRule" id="PRU00235"/>
    </source>
</evidence>
<evidence type="ECO:0000313" key="34">
    <source>
        <dbReference type="EMBL" id="KAK1789074.1"/>
    </source>
</evidence>
<dbReference type="GO" id="GO:0008582">
    <property type="term" value="P:regulation of synaptic assembly at neuromuscular junction"/>
    <property type="evidence" value="ECO:0007669"/>
    <property type="project" value="TreeGrafter"/>
</dbReference>
<evidence type="ECO:0000256" key="21">
    <source>
        <dbReference type="ARBA" id="ARBA00023108"/>
    </source>
</evidence>
<evidence type="ECO:0000256" key="26">
    <source>
        <dbReference type="ARBA" id="ARBA00071808"/>
    </source>
</evidence>
<keyword evidence="14" id="KW-0677">Repeat</keyword>
<dbReference type="Pfam" id="PF13540">
    <property type="entry name" value="RCC1_2"/>
    <property type="match status" value="1"/>
</dbReference>
<feature type="compositionally biased region" description="Basic residues" evidence="31">
    <location>
        <begin position="733"/>
        <end position="742"/>
    </location>
</feature>
<feature type="region of interest" description="Disordered" evidence="31">
    <location>
        <begin position="3504"/>
        <end position="3655"/>
    </location>
</feature>
<evidence type="ECO:0000256" key="22">
    <source>
        <dbReference type="ARBA" id="ARBA00023157"/>
    </source>
</evidence>
<dbReference type="FunFam" id="2.130.10.30:FF:000002">
    <property type="entry name" value="E3 ubiquitin-protein ligase MYCBP2 isoform X1"/>
    <property type="match status" value="1"/>
</dbReference>
<sequence length="5386" mass="589589">MDFALSTKSGQVSTKSGEVFNKSGQVFNKDHRTMLKRYILKNLVTGQEHGGQPRTDILSGQLSRNLHRAKAESLSRESGLFRSCVREPYRIGEPGCRALPPDARNTGVIYALFPTTMMCAAAAAGAGAGTLSSSPPSAGLGSGLGPGLGVRVVSGLGSEFPSVGLGMGSYAPPGSPDCRSRYQLLLSGRALAERYRKIYTSAVSDKEHGAHLGRGKKALSKKKLKRRQKVRSKVKTRTKAESLDGAFPVPDIKLHSNPSAFNVYCNVRHCVLDWQQKEASLALASRSSVQSGDSDSEEEEECREPAVKLPKIIGIGLCGVFELIKETRFSHPSLCLRSLQALLDMLQGQQPESFQTEPPDVLESLFHLLLETTVRSTGMNDPTGQTLTALSCACLFSLVVAWGDTGKILQAVSAILTNNGSHACQTIQVPTILNALQRSVQAVLVGKIQIQDWFGNGIKRAALMNKWLLKEVNTDTDERCLLQTDGSFLYLLCKDGLYKVGSGYSGTVRGHVYNSTSRIRNRKEKRSWLGFAQGSLLYRDMNSHSMSAIKINPETLEQEGSITMPGLQADGQNIIFTDGEYVNQIAASKDDGFVVRIYATSTDPALQQELQLKLARKCLHACGISLFDLEKDLHIISTGFDEEAALLGAGREFALMKTASGKIYYTGKYQSLGIKQGGPSAGKWVELPITKSPKIVQFSVGHDGSHALLVAEDGSVFFTGSASKGEDGESTKSRRQPKPYKPKKMIKLETKTAVYTACNNGSSSIVTKDGELYMFGKDAVYSDSTCQVSDLKGHFVTQVAMGKAHTCVLTKSGEVWTFGVNNKGQCGRDTGAMSQAGKAFGVENMATAMDEDLEDELEEKEEKSMMCQPGMHKWKLDQCMVCTVCGDCTGYGASCVSSGRPDRVPGGICGCGSGESGCSSCGCCKACARELDGPEARQRGIFDAVKEMIPLDLLLAVPVPPPPGVNIEEHIQIRQEEKRQRVNRRHRLEEGRGPLVFPGPLFMNQREREQALARLRPLQAFKIMRDKLKDGSSERGDKDASKITTYPPGAVRFDCELRALQVSCGFHHSVVLMESGDVYTFGYGQHGQLGHGDVNSRGSPTLVQALPSPSAQVTAGSNHTAVLLVDGQVFTFGSFSKGQLGRPILDMPYWNAKPSPMPNIGAKYGRKATWIGASGDQTFLRIDEALINSHVLATSEIFASKHIIGLVPTSVSEPPPFKCLLINKMDGSCRTFNDSEQEDLQGFGLCLDPVYDVIWRFLPRSREMWCYNAVIADARVPSAPDIQARCSILSPELALPSGSHAVTTRSHGALHILGCLDTLAAMQELKMGVASAEEETQSVMKVYSKEDYSVVNRFESHGGGWGYSAHSVEAIRFCADADILLGGLGLFGGRGEYTAKIKLFELGPDGGDHETDGDLLAETDVLAYDCAAREKYAMMFDEPVLLQLGWWYVAWARVSGPSSDCGSHGQATITTDDGVVFQFKSSKKSNNGTDVNAGQIPQLLYRLPSNDGNAAKGKQQTSEPVHILKRSFARTVSVECFESLLSVLHWSWTTLVLGVEELRGLKGFQYTATLLDLERLRFVGTCCLRLLRVYICEIYPISASTKAVVEESSRLAECVGKTRSLLKKVLSEGMDNCLTKLDNDPQGYLSQPLTLLEAVLQECHNTFTACFHSFYPTPALQWACLCDLLNCLDQDIQEANFRTSSSRLLAAVMSALCNTSVKLTSILPIAYDGEVLLRSLVKQVSTENDSALAHRFPLLVAHMEKLSHTEENLMGMTSFREVLEKMLVIVVLPVRKSLRKEVELFSPHLVSNTCGLLASIVSELTASALGSEVDGLSSLHSVKSTPNRFTKTSQGRSWNTGNGSPDAICFTVDKAGVVLVGFCVYGGGGIHEYELEVLADDAQTEHPGDSAHSHRWTSLELVKGTYSTDDSPSDIAEIRLDKAVPLKENVKYAVRLRNYGSRTANGDGGMTTVQCSDGVAFTFSTCSLSSNGTNQTRGQIPQVLYYRSEYDGDLQSQLLSKANEEDKNCSRALSVVSAVVRAAKDLLHRAFAVDAEDIPELLSSSSLFSMLLPLILAYIGPVAASVPKAAVEVFGLVQELLPAVSALNQKYAPPAFNPNQSTDSTTGNQPEQGLSACTTSSVYAVIESDHPYKQAAVTQYKVSFPDCVRWMTIEFDPQCGTAQPEDVLRLLIPSRMLHFSSLGSRPLAHEIINTWTELKKFSGSNGWPTSILVLPGNEALFSLETASDYVKDEKACFYGFKCVAVGYEFNPGPDEGIIQLEKELAYLGSVCAAALMKKELALPIGNELEEDLEILEEASLQVLNEKPSHLTHVLHSLAGQSCKLASVLVCQVCKAHSGILGKGLALSHSPTILEALEGNLPLHLQSNEHSFLEDFITCVPNSSGGRLARWLQPDSYADPQKTSLILNKDDIRCGWPTTVTVQTKDQYGDVVHVPNMKVEVKAVPVSQKKSVQQDGVRKLQRLPGSPSPSAPGTDLTFGGLPAPKLEATYEPMIIKEARYIAITMMKAYESYSFEELRFASPTPKRPSENMLIRANTDGTYSANWTPGAVGLYTIHVTIDGIEIDAGLEVEVKDPPKGMIPPGTQMVKPKAEPQPSKVRKFVAQDSAGLRVRSHPSLQSEQIGIVQVNGTITFTDEIHNDDGVWLRLNDETVKKYVPNMNGYTEAWCLSFNQHLGRNLLVPVDEARPQSDECARESNGCPSHEVPMRSVDRVGLGGGPGLYKVVKTGPSGHNIRSCPNLRGIPIGMLVLGNRLKAVGEVINSEGTWVQLDKNSVVEFCESDEGEAWSLARDRGGNQYLRHEEAEFAAALKWTFNHPAVSLMSGKRVEADYAIEFRTVTAENGWNPTVPMAAFHQGLREDLSDAPACLDNLIDPVLHIDNRIWQRHRIRGPEISQGSRGAPCTLNTVHVSDKQGESESHPMQLGHTGLSRSEHNARMWEESHVASRHTELIIHPPKPQSGAGHNPNSLDLLTERNYDVGDRKLLAAKLELVEWLEGSKHPFLVRTDHKNLTYIQQAKRLNLRQARWGLFFARLSVFMGCLAISCQTAGLSSLAGSGLAFCRLLGAEASLSCGFHHQSNGQTESVNQDLQRTLHCLASSCPSSWSEHLLWAEFTHNTLWHSSLGMSPFECQYGYAPPMFADQEAEVCVQSAEQTVRCCHLAWRRVHRALLSAAAAQNRYGNLSAGTAGLAIGQRPAFAWLYPQTRPSLPRAIQGSSPRKPCLSPCPSPVVVDPPHFPCVSPLGPYCVQWAPPTCQLHAWWTVHWRKIPAVSAQGLESTTPSPGHLEHAVLKVCDEYLSCSHLSLICGVTEQAVVEHGAQTPPPSPFSVQAFNRAAGCSGAQGFDYGISNNRGDRLSAILNSIQSGPFLPAPSVFEQAAKPPSSFVHSPFVFGQSLSQQPQPQPQLLHASSRSLASRERVHKSSATGPGTALSSLALRPKGERGNVAAQSISPASRSPKLDSRASRTADQAKIKTIDSLSANEALILKSDTGKLRSDSHSRSHSPNHNTLQALKADGRTSGLRAESPNPGSRSSSPKQKTLTSGRSSPSNSTSPRSSSPHDKNLPLKVSPSSKARLDPPRERSKSDSYTLDPDTLRKKKVPLTEPLRGRSTSPKPKLPPKEGKSGSSSENRTPSPHVVQENLHSEVVEVCSSSALLSNSEAGDENGMLRNAEEGSSKVHFSIGKAPVKEESESRSSPKVSRKTSSRHVRPKKDKSGPLFKGENVRLTEPAKQAMSPSVAECARAVFAAFLWHEGIVHDAMACSSFLKFNPELTKEHAPIRSSLSCQQGLDEKESKVKNRHSLEISSALNMFNISPHGPDISKMGSINKNKVLSMLKEPPLPEKCEDGKGEPVCYEMSSHSSIRSKSLLPLTLQHLVAFWEDISMATIKAATQNMIFPSPGSSAILKKKESEKDNKKAKKEKKKKEKAEVRPRGNLFGEMAQLAMGGPEKDTICELCGESHPYPVTYHMRQAHPGCGRYAGGQGYNSIGHFCGGWAGNCGDGGIGGSTWYLVCDRCREKYLREKQTAAREKVKQSRKKPLQVKTPRALPTMEAHQVIRANALFLLSLSSAAEPSLLCHHPPKPFHAHLPSLKEGVSEEMPNKIGCLYLQTLARQHTENFGGYQDENLFQDEMRYLRSTSVPAPYISVTPDACPNVFEEPESNMKSMPPSLETSPITDSDTAKRTVFQRSYSVVASEYDKQHSASPARVKAVPRRRVHSGDAEVGSSLLRHPSPELSRLISAHGSLSKGERNFQWPVLAFVIQHHDLDGLEVAMKHALRKSACRVFAMEAFNWLLCNVIQTTSLHDILWHFVASLTPSPCEPEEEEDEENKGNKEIVEQEKDLGVCEHPLSDIVIAGEAARPLPHTFHRLLQTISDLMMSLPGGSSLQQMALRCWSLKFKQSDHQFLHQSNVFHHINNILSKSDDGDSEESFSISVQSGYEAISQQELCMVTCLKDLTSVVDLKTSSRPAMIGSLTDGSTETFWESGDEDKNKTKSITISCVKGINALYVSVHVDNSRDLGNKVTSMTFLCGKAVEDLCRIKQMDLDSRHMGWVTSELPGGDHHVVKIEMKGPENTLRVRQVKVLGWKEGESIKIAGQISASVAQQKNCEAETLRVFRLITSQVFGKLICGDAEPTPEQEEKNLLSSPEGEDKAPSDADLKEHMVGIIFSRSKLTNLQKQVCAHIVQAIRMEATRVREEWEHAISSKENANSQPSDDDTSSDAYCFELLSMVLALSGSNVGRQYLAQQLTLLQDLFSLLHTASPRVQRQVTSLLRRVLPEVTPVRLASVIGVKALPPADISDIIHSTEKGDWNKLGILDMFLGCIAKALTVQLKAKGTTIVGTAGMAAGKGVTTVTLPMIFNSSYIRRGESHWWMKGSTPPQIAEIIIKLVKDMAAGHLSEAWSRVTKNAIAETIIALTKMEDEHRSPVRCIATTRLWLALASLCVLDQDHVDRLSSGRWMGKDGQQKQMPMCDNHDDGETAAIILCNVCGNLCTDCDRFLHLHRRTRSHQRQVFKEEEEAIKVDLHEGCGRTKLFWLMALADSKTMKAMVEFREHTGKPASSSSEACRFCGTRNGTELSSVGSVCSDPDCQEYAKLACSKTHACGHPCGGVKNEDLCLPCLHGCDKTTGCLKQDADDMCMICFTEALSAAPAIQLDCSHVFHLQCTRRVLENRWLGPRITFGFMSCPICKNKINHLVIKDLLDPIKELYEDVRRKALMRLEYEGLHKSEAITTPGARFYNHPAGFAMNRYAYYVCYKCKKAYFGGEARCDAEGGQGDDYDPSELICGACSDVSRAQMCSKHGTDFLEYKCRYCCSVAVFFCFGTTHFCNACHDDFQRMTSVPKEELPHCPAGPKGKQLEGIFSTVECIMVWQKRF</sequence>
<feature type="region of interest" description="Disordered" evidence="31">
    <location>
        <begin position="3912"/>
        <end position="3941"/>
    </location>
</feature>
<dbReference type="Pfam" id="PF17917">
    <property type="entry name" value="RT_RNaseH"/>
    <property type="match status" value="1"/>
</dbReference>
<dbReference type="GO" id="GO:0005085">
    <property type="term" value="F:guanyl-nucleotide exchange factor activity"/>
    <property type="evidence" value="ECO:0007669"/>
    <property type="project" value="UniProtKB-KW"/>
</dbReference>
<comment type="subcellular location">
    <subcellularLocation>
        <location evidence="4">Cell projection</location>
        <location evidence="4">Axon</location>
    </subcellularLocation>
    <subcellularLocation>
        <location evidence="3">Cytoplasm</location>
        <location evidence="3">Cytoskeleton</location>
    </subcellularLocation>
    <subcellularLocation>
        <location evidence="2">Nucleus</location>
    </subcellularLocation>
</comment>
<name>A0AAD8YYR8_9TELE</name>
<dbReference type="EMBL" id="JAROKS010000022">
    <property type="protein sequence ID" value="KAK1789074.1"/>
    <property type="molecule type" value="Genomic_DNA"/>
</dbReference>
<evidence type="ECO:0000256" key="10">
    <source>
        <dbReference type="ARBA" id="ARBA00022679"/>
    </source>
</evidence>
<dbReference type="InterPro" id="IPR004939">
    <property type="entry name" value="APC_su10/DOC_dom"/>
</dbReference>
<evidence type="ECO:0000256" key="27">
    <source>
        <dbReference type="ARBA" id="ARBA00081086"/>
    </source>
</evidence>
<reference evidence="34" key="1">
    <citation type="submission" date="2023-03" db="EMBL/GenBank/DDBJ databases">
        <title>Electrophorus voltai genome.</title>
        <authorList>
            <person name="Bian C."/>
        </authorList>
    </citation>
    <scope>NUCLEOTIDE SEQUENCE</scope>
    <source>
        <strain evidence="34">CB-2022</strain>
        <tissue evidence="34">Muscle</tissue>
    </source>
</reference>
<feature type="repeat" description="RCC1" evidence="30">
    <location>
        <begin position="1076"/>
        <end position="1126"/>
    </location>
</feature>
<keyword evidence="15" id="KW-0255">Endonuclease</keyword>
<dbReference type="EC" id="2.3.2.33" evidence="7"/>
<evidence type="ECO:0000256" key="31">
    <source>
        <dbReference type="SAM" id="MobiDB-lite"/>
    </source>
</evidence>
<dbReference type="InterPro" id="IPR009091">
    <property type="entry name" value="RCC1/BLIP-II"/>
</dbReference>
<keyword evidence="18" id="KW-0378">Hydrolase</keyword>
<evidence type="ECO:0000256" key="13">
    <source>
        <dbReference type="ARBA" id="ARBA00022723"/>
    </source>
</evidence>
<dbReference type="Gene3D" id="2.60.40.10">
    <property type="entry name" value="Immunoglobulins"/>
    <property type="match status" value="1"/>
</dbReference>
<evidence type="ECO:0000256" key="28">
    <source>
        <dbReference type="PROSITE-ProRule" id="PRU00087"/>
    </source>
</evidence>
<feature type="region of interest" description="Disordered" evidence="31">
    <location>
        <begin position="3670"/>
        <end position="3736"/>
    </location>
</feature>
<organism evidence="34 35">
    <name type="scientific">Electrophorus voltai</name>
    <dbReference type="NCBI Taxonomy" id="2609070"/>
    <lineage>
        <taxon>Eukaryota</taxon>
        <taxon>Metazoa</taxon>
        <taxon>Chordata</taxon>
        <taxon>Craniata</taxon>
        <taxon>Vertebrata</taxon>
        <taxon>Euteleostomi</taxon>
        <taxon>Actinopterygii</taxon>
        <taxon>Neopterygii</taxon>
        <taxon>Teleostei</taxon>
        <taxon>Ostariophysi</taxon>
        <taxon>Gymnotiformes</taxon>
        <taxon>Gymnotoidei</taxon>
        <taxon>Gymnotidae</taxon>
        <taxon>Electrophorus</taxon>
    </lineage>
</organism>
<dbReference type="SUPFAM" id="SSF50985">
    <property type="entry name" value="RCC1/BLIP-II"/>
    <property type="match status" value="1"/>
</dbReference>
<dbReference type="PROSITE" id="PS00626">
    <property type="entry name" value="RCC1_2"/>
    <property type="match status" value="2"/>
</dbReference>
<dbReference type="PROSITE" id="PS51284">
    <property type="entry name" value="DOC"/>
    <property type="match status" value="1"/>
</dbReference>
<evidence type="ECO:0000313" key="35">
    <source>
        <dbReference type="Proteomes" id="UP001239994"/>
    </source>
</evidence>
<dbReference type="SUPFAM" id="SSF49785">
    <property type="entry name" value="Galactose-binding domain-like"/>
    <property type="match status" value="1"/>
</dbReference>
<dbReference type="InterPro" id="IPR012983">
    <property type="entry name" value="PHR"/>
</dbReference>
<dbReference type="FunFam" id="2.60.120.820:FF:000003">
    <property type="entry name" value="E3 ubiquitin-protein ligase MYCBP2 isoform X2"/>
    <property type="match status" value="1"/>
</dbReference>
<feature type="compositionally biased region" description="Polar residues" evidence="31">
    <location>
        <begin position="2113"/>
        <end position="2130"/>
    </location>
</feature>
<dbReference type="SMART" id="SM00184">
    <property type="entry name" value="RING"/>
    <property type="match status" value="1"/>
</dbReference>
<feature type="compositionally biased region" description="Basic and acidic residues" evidence="31">
    <location>
        <begin position="3698"/>
        <end position="3707"/>
    </location>
</feature>
<gene>
    <name evidence="34" type="ORF">P4O66_014864</name>
</gene>
<dbReference type="GO" id="GO:0003964">
    <property type="term" value="F:RNA-directed DNA polymerase activity"/>
    <property type="evidence" value="ECO:0007669"/>
    <property type="project" value="UniProtKB-KW"/>
</dbReference>
<feature type="region of interest" description="Disordered" evidence="31">
    <location>
        <begin position="2111"/>
        <end position="2130"/>
    </location>
</feature>
<dbReference type="Pfam" id="PF08005">
    <property type="entry name" value="PHR"/>
    <property type="match status" value="2"/>
</dbReference>
<dbReference type="PANTHER" id="PTHR45943">
    <property type="entry name" value="E3 UBIQUITIN-PROTEIN LIGASE MYCBP2"/>
    <property type="match status" value="1"/>
</dbReference>
<dbReference type="GO" id="GO:0007411">
    <property type="term" value="P:axon guidance"/>
    <property type="evidence" value="ECO:0007669"/>
    <property type="project" value="TreeGrafter"/>
</dbReference>
<feature type="domain" description="RING-type" evidence="32">
    <location>
        <begin position="5150"/>
        <end position="5201"/>
    </location>
</feature>
<feature type="compositionally biased region" description="Basic residues" evidence="31">
    <location>
        <begin position="3927"/>
        <end position="3936"/>
    </location>
</feature>
<dbReference type="PANTHER" id="PTHR45943:SF1">
    <property type="entry name" value="E3 UBIQUITIN-PROTEIN LIGASE MYCBP2"/>
    <property type="match status" value="1"/>
</dbReference>
<evidence type="ECO:0000256" key="3">
    <source>
        <dbReference type="ARBA" id="ARBA00004245"/>
    </source>
</evidence>
<evidence type="ECO:0000256" key="6">
    <source>
        <dbReference type="ARBA" id="ARBA00005415"/>
    </source>
</evidence>
<feature type="compositionally biased region" description="Low complexity" evidence="31">
    <location>
        <begin position="3407"/>
        <end position="3426"/>
    </location>
</feature>
<keyword evidence="11" id="KW-0548">Nucleotidyltransferase</keyword>
<comment type="catalytic activity">
    <reaction evidence="1">
        <text>[E2 ubiquitin-conjugating enzyme]-S-ubiquitinyl-L-cysteine + [acceptor protein]-L-threonine = [E2 ubiquitin-conjugating enzyme]-L-cysteine + [acceptor protein]-3-O-ubiquitinyl-L-threonine.</text>
        <dbReference type="EC" id="2.3.2.33"/>
    </reaction>
</comment>
<evidence type="ECO:0000259" key="33">
    <source>
        <dbReference type="PROSITE" id="PS51284"/>
    </source>
</evidence>
<dbReference type="CDD" id="cd19799">
    <property type="entry name" value="Bbox2_MYCBP2"/>
    <property type="match status" value="1"/>
</dbReference>
<feature type="region of interest" description="Disordered" evidence="31">
    <location>
        <begin position="2465"/>
        <end position="2493"/>
    </location>
</feature>
<feature type="region of interest" description="Disordered" evidence="31">
    <location>
        <begin position="721"/>
        <end position="742"/>
    </location>
</feature>
<dbReference type="Gene3D" id="3.30.40.10">
    <property type="entry name" value="Zinc/RING finger domain, C3HC4 (zinc finger)"/>
    <property type="match status" value="1"/>
</dbReference>
<feature type="region of interest" description="Disordered" evidence="31">
    <location>
        <begin position="3407"/>
        <end position="3482"/>
    </location>
</feature>
<keyword evidence="17" id="KW-0833">Ubl conjugation pathway</keyword>
<evidence type="ECO:0000256" key="4">
    <source>
        <dbReference type="ARBA" id="ARBA00004489"/>
    </source>
</evidence>
<feature type="compositionally biased region" description="Polar residues" evidence="31">
    <location>
        <begin position="3435"/>
        <end position="3445"/>
    </location>
</feature>
<feature type="compositionally biased region" description="Polar residues" evidence="31">
    <location>
        <begin position="3540"/>
        <end position="3553"/>
    </location>
</feature>
<keyword evidence="19" id="KW-0862">Zinc</keyword>
<dbReference type="InterPro" id="IPR014756">
    <property type="entry name" value="Ig_E-set"/>
</dbReference>
<evidence type="ECO:0000256" key="2">
    <source>
        <dbReference type="ARBA" id="ARBA00004123"/>
    </source>
</evidence>
<evidence type="ECO:0000256" key="16">
    <source>
        <dbReference type="ARBA" id="ARBA00022771"/>
    </source>
</evidence>
<dbReference type="InterPro" id="IPR001841">
    <property type="entry name" value="Znf_RING"/>
</dbReference>
<feature type="region of interest" description="Disordered" evidence="31">
    <location>
        <begin position="4641"/>
        <end position="4667"/>
    </location>
</feature>
<evidence type="ECO:0000256" key="8">
    <source>
        <dbReference type="ARBA" id="ARBA00022490"/>
    </source>
</evidence>
<dbReference type="PROSITE" id="PS50194">
    <property type="entry name" value="FILAMIN_REPEAT"/>
    <property type="match status" value="1"/>
</dbReference>
<comment type="similarity">
    <text evidence="6">Belongs to the RING-Cys relay (RCR) family.</text>
</comment>
<keyword evidence="8" id="KW-0963">Cytoplasm</keyword>
<evidence type="ECO:0000256" key="15">
    <source>
        <dbReference type="ARBA" id="ARBA00022759"/>
    </source>
</evidence>
<keyword evidence="35" id="KW-1185">Reference proteome</keyword>
<feature type="domain" description="DOC" evidence="33">
    <location>
        <begin position="4443"/>
        <end position="4621"/>
    </location>
</feature>
<keyword evidence="21" id="KW-0090">Biological rhythms</keyword>
<dbReference type="SUPFAM" id="SSF53098">
    <property type="entry name" value="Ribonuclease H-like"/>
    <property type="match status" value="1"/>
</dbReference>
<dbReference type="PRINTS" id="PR00633">
    <property type="entry name" value="RCCNDNSATION"/>
</dbReference>
<evidence type="ECO:0000256" key="24">
    <source>
        <dbReference type="ARBA" id="ARBA00023242"/>
    </source>
</evidence>
<dbReference type="FunFam" id="2.60.120.820:FF:000002">
    <property type="entry name" value="E3 ubiquitin-protein ligase MYCBP2 isoform X1"/>
    <property type="match status" value="1"/>
</dbReference>
<keyword evidence="10" id="KW-0808">Transferase</keyword>
<dbReference type="InterPro" id="IPR041373">
    <property type="entry name" value="RT_RNaseH"/>
</dbReference>
<feature type="compositionally biased region" description="Basic and acidic residues" evidence="31">
    <location>
        <begin position="3470"/>
        <end position="3482"/>
    </location>
</feature>
<dbReference type="PROSITE" id="PS50089">
    <property type="entry name" value="ZF_RING_2"/>
    <property type="match status" value="1"/>
</dbReference>
<evidence type="ECO:0000256" key="18">
    <source>
        <dbReference type="ARBA" id="ARBA00022801"/>
    </source>
</evidence>
<dbReference type="InterPro" id="IPR008979">
    <property type="entry name" value="Galactose-bd-like_sf"/>
</dbReference>
<dbReference type="InterPro" id="IPR013083">
    <property type="entry name" value="Znf_RING/FYVE/PHD"/>
</dbReference>
<feature type="region of interest" description="Disordered" evidence="31">
    <location>
        <begin position="4170"/>
        <end position="4190"/>
    </location>
</feature>
<dbReference type="InterPro" id="IPR013783">
    <property type="entry name" value="Ig-like_fold"/>
</dbReference>
<evidence type="ECO:0000256" key="7">
    <source>
        <dbReference type="ARBA" id="ARBA00012249"/>
    </source>
</evidence>
<keyword evidence="13" id="KW-0479">Metal-binding</keyword>
<dbReference type="FunFam" id="3.30.40.10:FF:000078">
    <property type="entry name" value="E3 ubiquitin-protein ligase MYCBP2 isoform X1"/>
    <property type="match status" value="1"/>
</dbReference>
<dbReference type="GO" id="GO:0048511">
    <property type="term" value="P:rhythmic process"/>
    <property type="evidence" value="ECO:0007669"/>
    <property type="project" value="UniProtKB-KW"/>
</dbReference>
<dbReference type="GO" id="GO:0003676">
    <property type="term" value="F:nucleic acid binding"/>
    <property type="evidence" value="ECO:0007669"/>
    <property type="project" value="InterPro"/>
</dbReference>
<dbReference type="GO" id="GO:0008270">
    <property type="term" value="F:zinc ion binding"/>
    <property type="evidence" value="ECO:0007669"/>
    <property type="project" value="UniProtKB-KW"/>
</dbReference>
<keyword evidence="12" id="KW-0540">Nuclease</keyword>
<evidence type="ECO:0000256" key="29">
    <source>
        <dbReference type="PROSITE-ProRule" id="PRU00175"/>
    </source>
</evidence>
<keyword evidence="24" id="KW-0539">Nucleus</keyword>
<proteinExistence type="inferred from homology"/>
<dbReference type="PROSITE" id="PS50012">
    <property type="entry name" value="RCC1_3"/>
    <property type="match status" value="2"/>
</dbReference>
<comment type="pathway">
    <text evidence="5">Protein modification; protein ubiquitination.</text>
</comment>
<evidence type="ECO:0000256" key="9">
    <source>
        <dbReference type="ARBA" id="ARBA00022658"/>
    </source>
</evidence>
<dbReference type="Gene3D" id="2.130.10.30">
    <property type="entry name" value="Regulator of chromosome condensation 1/beta-lactamase-inhibitor protein II"/>
    <property type="match status" value="2"/>
</dbReference>
<dbReference type="CDD" id="cd16463">
    <property type="entry name" value="RING-H2_PHR"/>
    <property type="match status" value="1"/>
</dbReference>
<dbReference type="GO" id="GO:0005856">
    <property type="term" value="C:cytoskeleton"/>
    <property type="evidence" value="ECO:0007669"/>
    <property type="project" value="UniProtKB-SubCell"/>
</dbReference>
<feature type="repeat" description="RCC1" evidence="30">
    <location>
        <begin position="1127"/>
        <end position="1184"/>
    </location>
</feature>
<dbReference type="FunFam" id="2.130.10.30:FF:000016">
    <property type="entry name" value="E3 ubiquitin-protein ligase MYCBP2 isoform X2"/>
    <property type="match status" value="1"/>
</dbReference>
<dbReference type="InterPro" id="IPR012337">
    <property type="entry name" value="RNaseH-like_sf"/>
</dbReference>
<dbReference type="InterPro" id="IPR000408">
    <property type="entry name" value="Reg_chr_condens"/>
</dbReference>
<evidence type="ECO:0000256" key="11">
    <source>
        <dbReference type="ARBA" id="ARBA00022695"/>
    </source>
</evidence>
<keyword evidence="23" id="KW-0206">Cytoskeleton</keyword>
<evidence type="ECO:0000256" key="5">
    <source>
        <dbReference type="ARBA" id="ARBA00004906"/>
    </source>
</evidence>
<evidence type="ECO:0000256" key="14">
    <source>
        <dbReference type="ARBA" id="ARBA00022737"/>
    </source>
</evidence>